<dbReference type="Pfam" id="PF13966">
    <property type="entry name" value="zf-RVT"/>
    <property type="match status" value="1"/>
</dbReference>
<dbReference type="InterPro" id="IPR053151">
    <property type="entry name" value="RNase_H-like"/>
</dbReference>
<dbReference type="PANTHER" id="PTHR47723">
    <property type="entry name" value="OS05G0353850 PROTEIN"/>
    <property type="match status" value="1"/>
</dbReference>
<dbReference type="InterPro" id="IPR044730">
    <property type="entry name" value="RNase_H-like_dom_plant"/>
</dbReference>
<dbReference type="GO" id="GO:0004523">
    <property type="term" value="F:RNA-DNA hybrid ribonuclease activity"/>
    <property type="evidence" value="ECO:0007669"/>
    <property type="project" value="InterPro"/>
</dbReference>
<evidence type="ECO:0000259" key="1">
    <source>
        <dbReference type="Pfam" id="PF13456"/>
    </source>
</evidence>
<dbReference type="SUPFAM" id="SSF53098">
    <property type="entry name" value="Ribonuclease H-like"/>
    <property type="match status" value="1"/>
</dbReference>
<evidence type="ECO:0000259" key="2">
    <source>
        <dbReference type="Pfam" id="PF13966"/>
    </source>
</evidence>
<dbReference type="InterPro" id="IPR012337">
    <property type="entry name" value="RNaseH-like_sf"/>
</dbReference>
<dbReference type="AlphaFoldDB" id="A0A834U079"/>
<name>A0A834U079_9FABA</name>
<comment type="caution">
    <text evidence="3">The sequence shown here is derived from an EMBL/GenBank/DDBJ whole genome shotgun (WGS) entry which is preliminary data.</text>
</comment>
<accession>A0A834U079</accession>
<feature type="domain" description="Reverse transcriptase zinc-binding" evidence="2">
    <location>
        <begin position="114"/>
        <end position="178"/>
    </location>
</feature>
<dbReference type="Gene3D" id="3.30.420.10">
    <property type="entry name" value="Ribonuclease H-like superfamily/Ribonuclease H"/>
    <property type="match status" value="1"/>
</dbReference>
<organism evidence="3 4">
    <name type="scientific">Senna tora</name>
    <dbReference type="NCBI Taxonomy" id="362788"/>
    <lineage>
        <taxon>Eukaryota</taxon>
        <taxon>Viridiplantae</taxon>
        <taxon>Streptophyta</taxon>
        <taxon>Embryophyta</taxon>
        <taxon>Tracheophyta</taxon>
        <taxon>Spermatophyta</taxon>
        <taxon>Magnoliopsida</taxon>
        <taxon>eudicotyledons</taxon>
        <taxon>Gunneridae</taxon>
        <taxon>Pentapetalae</taxon>
        <taxon>rosids</taxon>
        <taxon>fabids</taxon>
        <taxon>Fabales</taxon>
        <taxon>Fabaceae</taxon>
        <taxon>Caesalpinioideae</taxon>
        <taxon>Cassia clade</taxon>
        <taxon>Senna</taxon>
    </lineage>
</organism>
<dbReference type="InterPro" id="IPR002156">
    <property type="entry name" value="RNaseH_domain"/>
</dbReference>
<dbReference type="Proteomes" id="UP000634136">
    <property type="component" value="Unassembled WGS sequence"/>
</dbReference>
<evidence type="ECO:0000313" key="4">
    <source>
        <dbReference type="Proteomes" id="UP000634136"/>
    </source>
</evidence>
<dbReference type="InterPro" id="IPR036397">
    <property type="entry name" value="RNaseH_sf"/>
</dbReference>
<dbReference type="CDD" id="cd06222">
    <property type="entry name" value="RNase_H_like"/>
    <property type="match status" value="1"/>
</dbReference>
<dbReference type="GO" id="GO:0003676">
    <property type="term" value="F:nucleic acid binding"/>
    <property type="evidence" value="ECO:0007669"/>
    <property type="project" value="InterPro"/>
</dbReference>
<sequence length="325" mass="37398">MPYYHMQHSRLPKGTINQIKKMERSFLWGSTPEKRRLHQVNWEKTCHPRSLGDLGIRKMESMNKHVDEDGQRNLLELAEALPEEITKRISESRTPYLNLGSDMPAWTPGQNGMFTVKSAYNALEGISKESGSVWDYVWKTKTQERNKYLLWRLGHDKLPTRNRIATWSKYSASCPRSKEDTVPSEPHRVILNQAKIHALAWNNSEENRGEWWEIFYGLKLAWDLGLRNVEVESDSSIAVNELDGKATNPKMLHPTLVSIREPLRKEWEIKIKYIPRAGNVCADMIAKNSLSCPMALLRINTIPQWIGEYVAKDAGHFCEPCDLGG</sequence>
<reference evidence="3" key="1">
    <citation type="submission" date="2020-09" db="EMBL/GenBank/DDBJ databases">
        <title>Genome-Enabled Discovery of Anthraquinone Biosynthesis in Senna tora.</title>
        <authorList>
            <person name="Kang S.-H."/>
            <person name="Pandey R.P."/>
            <person name="Lee C.-M."/>
            <person name="Sim J.-S."/>
            <person name="Jeong J.-T."/>
            <person name="Choi B.-S."/>
            <person name="Jung M."/>
            <person name="Ginzburg D."/>
            <person name="Zhao K."/>
            <person name="Won S.Y."/>
            <person name="Oh T.-J."/>
            <person name="Yu Y."/>
            <person name="Kim N.-H."/>
            <person name="Lee O.R."/>
            <person name="Lee T.-H."/>
            <person name="Bashyal P."/>
            <person name="Kim T.-S."/>
            <person name="Lee W.-H."/>
            <person name="Kawkins C."/>
            <person name="Kim C.-K."/>
            <person name="Kim J.S."/>
            <person name="Ahn B.O."/>
            <person name="Rhee S.Y."/>
            <person name="Sohng J.K."/>
        </authorList>
    </citation>
    <scope>NUCLEOTIDE SEQUENCE</scope>
    <source>
        <tissue evidence="3">Leaf</tissue>
    </source>
</reference>
<dbReference type="Pfam" id="PF13456">
    <property type="entry name" value="RVT_3"/>
    <property type="match status" value="1"/>
</dbReference>
<gene>
    <name evidence="3" type="ORF">G2W53_013980</name>
</gene>
<feature type="domain" description="RNase H type-1" evidence="1">
    <location>
        <begin position="203"/>
        <end position="288"/>
    </location>
</feature>
<dbReference type="InterPro" id="IPR026960">
    <property type="entry name" value="RVT-Znf"/>
</dbReference>
<dbReference type="EMBL" id="JAAIUW010000005">
    <property type="protein sequence ID" value="KAF7831647.1"/>
    <property type="molecule type" value="Genomic_DNA"/>
</dbReference>
<keyword evidence="4" id="KW-1185">Reference proteome</keyword>
<evidence type="ECO:0000313" key="3">
    <source>
        <dbReference type="EMBL" id="KAF7831647.1"/>
    </source>
</evidence>
<protein>
    <submittedName>
        <fullName evidence="3">Putative ribonuclease H protein</fullName>
    </submittedName>
</protein>
<proteinExistence type="predicted"/>
<dbReference type="OrthoDB" id="1020639at2759"/>
<dbReference type="PANTHER" id="PTHR47723:SF19">
    <property type="entry name" value="POLYNUCLEOTIDYL TRANSFERASE, RIBONUCLEASE H-LIKE SUPERFAMILY PROTEIN"/>
    <property type="match status" value="1"/>
</dbReference>